<dbReference type="Proteomes" id="UP000588491">
    <property type="component" value="Unassembled WGS sequence"/>
</dbReference>
<keyword evidence="1" id="KW-0067">ATP-binding</keyword>
<evidence type="ECO:0000313" key="2">
    <source>
        <dbReference type="EMBL" id="NMO76842.1"/>
    </source>
</evidence>
<comment type="similarity">
    <text evidence="1">Belongs to the LamB/PxpA family.</text>
</comment>
<comment type="caution">
    <text evidence="2">The sequence shown here is derived from an EMBL/GenBank/DDBJ whole genome shotgun (WGS) entry which is preliminary data.</text>
</comment>
<evidence type="ECO:0000256" key="1">
    <source>
        <dbReference type="HAMAP-Rule" id="MF_00691"/>
    </source>
</evidence>
<protein>
    <recommendedName>
        <fullName evidence="1">5-oxoprolinase subunit A</fullName>
        <shortName evidence="1">5-OPase subunit A</shortName>
        <ecNumber evidence="1">3.5.2.9</ecNumber>
    </recommendedName>
    <alternativeName>
        <fullName evidence="1">5-oxoprolinase (ATP-hydrolyzing) subunit A</fullName>
    </alternativeName>
</protein>
<accession>A0A7Y0K6T4</accession>
<keyword evidence="3" id="KW-1185">Reference proteome</keyword>
<dbReference type="PANTHER" id="PTHR30292:SF0">
    <property type="entry name" value="5-OXOPROLINASE SUBUNIT A"/>
    <property type="match status" value="1"/>
</dbReference>
<dbReference type="Gene3D" id="3.20.20.370">
    <property type="entry name" value="Glycoside hydrolase/deacetylase"/>
    <property type="match status" value="1"/>
</dbReference>
<dbReference type="NCBIfam" id="NF003816">
    <property type="entry name" value="PRK05406.1-5"/>
    <property type="match status" value="1"/>
</dbReference>
<reference evidence="2 3" key="1">
    <citation type="submission" date="2020-04" db="EMBL/GenBank/DDBJ databases">
        <title>Bacillus sp. UniB3 isolated from commercial digestive syrup.</title>
        <authorList>
            <person name="Thorat V."/>
            <person name="Kirdat K."/>
            <person name="Tiwarekar B."/>
            <person name="Yadav A."/>
        </authorList>
    </citation>
    <scope>NUCLEOTIDE SEQUENCE [LARGE SCALE GENOMIC DNA]</scope>
    <source>
        <strain evidence="2 3">UniB3</strain>
    </source>
</reference>
<gene>
    <name evidence="1" type="primary">pxpA</name>
    <name evidence="2" type="ORF">HHU08_07540</name>
</gene>
<dbReference type="InterPro" id="IPR005501">
    <property type="entry name" value="LamB/YcsF/PxpA-like"/>
</dbReference>
<dbReference type="EC" id="3.5.2.9" evidence="1"/>
<dbReference type="CDD" id="cd10787">
    <property type="entry name" value="LamB_YcsF_like"/>
    <property type="match status" value="1"/>
</dbReference>
<dbReference type="GO" id="GO:0005524">
    <property type="term" value="F:ATP binding"/>
    <property type="evidence" value="ECO:0007669"/>
    <property type="project" value="UniProtKB-UniRule"/>
</dbReference>
<comment type="catalytic activity">
    <reaction evidence="1">
        <text>5-oxo-L-proline + ATP + 2 H2O = L-glutamate + ADP + phosphate + H(+)</text>
        <dbReference type="Rhea" id="RHEA:10348"/>
        <dbReference type="ChEBI" id="CHEBI:15377"/>
        <dbReference type="ChEBI" id="CHEBI:15378"/>
        <dbReference type="ChEBI" id="CHEBI:29985"/>
        <dbReference type="ChEBI" id="CHEBI:30616"/>
        <dbReference type="ChEBI" id="CHEBI:43474"/>
        <dbReference type="ChEBI" id="CHEBI:58402"/>
        <dbReference type="ChEBI" id="CHEBI:456216"/>
        <dbReference type="EC" id="3.5.2.9"/>
    </reaction>
</comment>
<dbReference type="PANTHER" id="PTHR30292">
    <property type="entry name" value="UNCHARACTERIZED PROTEIN YBGL-RELATED"/>
    <property type="match status" value="1"/>
</dbReference>
<comment type="function">
    <text evidence="1">Catalyzes the cleavage of 5-oxoproline to form L-glutamate coupled to the hydrolysis of ATP to ADP and inorganic phosphate.</text>
</comment>
<evidence type="ECO:0000313" key="3">
    <source>
        <dbReference type="Proteomes" id="UP000588491"/>
    </source>
</evidence>
<comment type="subunit">
    <text evidence="1">Forms a complex composed of PxpA, PxpB and PxpC.</text>
</comment>
<name>A0A7Y0K6T4_9BACI</name>
<dbReference type="HAMAP" id="MF_00691">
    <property type="entry name" value="PxpA"/>
    <property type="match status" value="1"/>
</dbReference>
<keyword evidence="1" id="KW-0547">Nucleotide-binding</keyword>
<keyword evidence="1" id="KW-0378">Hydrolase</keyword>
<dbReference type="AlphaFoldDB" id="A0A7Y0K6T4"/>
<organism evidence="2 3">
    <name type="scientific">Niallia alba</name>
    <dbReference type="NCBI Taxonomy" id="2729105"/>
    <lineage>
        <taxon>Bacteria</taxon>
        <taxon>Bacillati</taxon>
        <taxon>Bacillota</taxon>
        <taxon>Bacilli</taxon>
        <taxon>Bacillales</taxon>
        <taxon>Bacillaceae</taxon>
        <taxon>Niallia</taxon>
    </lineage>
</organism>
<dbReference type="EMBL" id="JABBPK010000001">
    <property type="protein sequence ID" value="NMO76842.1"/>
    <property type="molecule type" value="Genomic_DNA"/>
</dbReference>
<dbReference type="GO" id="GO:0005975">
    <property type="term" value="P:carbohydrate metabolic process"/>
    <property type="evidence" value="ECO:0007669"/>
    <property type="project" value="InterPro"/>
</dbReference>
<dbReference type="GO" id="GO:0017168">
    <property type="term" value="F:5-oxoprolinase (ATP-hydrolyzing) activity"/>
    <property type="evidence" value="ECO:0007669"/>
    <property type="project" value="UniProtKB-UniRule"/>
</dbReference>
<sequence>MSIDINCDLGESYGPYHIGNDEAIIPFVTSVNIACGFHAGDPTTMRNTVNLALENKVAIGAHPGFNDVLGFGRREIKIAANEVYDMVIYQIGALEAFVKAEGGILQHVKPHGALYNMAAKDSQLADMIAKAVYKVNPEYILFGLANSELIKAGKHYGLKTANEVFADRTYQSDGSLTSRTQEQAIIHCPKQAAEQILQMVKEKKVISVQGQEVPIKADTVCIHGDSNNSLAIVKEISSTLLQANINIQNFIPLLTSSKTPTSSLENRGS</sequence>
<dbReference type="Pfam" id="PF03746">
    <property type="entry name" value="LamB_YcsF"/>
    <property type="match status" value="1"/>
</dbReference>
<dbReference type="RefSeq" id="WP_169188157.1">
    <property type="nucleotide sequence ID" value="NZ_JABBPK010000001.1"/>
</dbReference>
<dbReference type="SUPFAM" id="SSF88713">
    <property type="entry name" value="Glycoside hydrolase/deacetylase"/>
    <property type="match status" value="1"/>
</dbReference>
<dbReference type="NCBIfam" id="NF003814">
    <property type="entry name" value="PRK05406.1-3"/>
    <property type="match status" value="1"/>
</dbReference>
<dbReference type="InterPro" id="IPR011330">
    <property type="entry name" value="Glyco_hydro/deAcase_b/a-brl"/>
</dbReference>
<proteinExistence type="inferred from homology"/>